<dbReference type="Proteomes" id="UP001163105">
    <property type="component" value="Unassembled WGS sequence"/>
</dbReference>
<protein>
    <submittedName>
        <fullName evidence="2">CsbD-like domain-containing protein</fullName>
    </submittedName>
</protein>
<feature type="region of interest" description="Disordered" evidence="1">
    <location>
        <begin position="1"/>
        <end position="35"/>
    </location>
</feature>
<feature type="compositionally biased region" description="Polar residues" evidence="1">
    <location>
        <begin position="1"/>
        <end position="11"/>
    </location>
</feature>
<sequence>MSDGNQSQQPSLMGGHVQYAKGAAEKEQRAAANTNITTQSAIGGITGSQPWKASGEQDKAAAVAAMQKAGEKRDATHGYGKAEELAGKWTGCEGMQKEGAASKKHD</sequence>
<keyword evidence="3" id="KW-1185">Reference proteome</keyword>
<reference evidence="2" key="1">
    <citation type="submission" date="2023-01" db="EMBL/GenBank/DDBJ databases">
        <title>The growth and conidiation of Purpureocillium lavendulum are regulated by nitrogen source and histone H3K14 acetylation.</title>
        <authorList>
            <person name="Tang P."/>
            <person name="Han J."/>
            <person name="Zhang C."/>
            <person name="Tang P."/>
            <person name="Qi F."/>
            <person name="Zhang K."/>
            <person name="Liang L."/>
        </authorList>
    </citation>
    <scope>NUCLEOTIDE SEQUENCE</scope>
    <source>
        <strain evidence="2">YMF1.00683</strain>
    </source>
</reference>
<name>A0AB34G2C9_9HYPO</name>
<gene>
    <name evidence="2" type="ORF">O9K51_00053</name>
</gene>
<dbReference type="AlphaFoldDB" id="A0AB34G2C9"/>
<evidence type="ECO:0000313" key="2">
    <source>
        <dbReference type="EMBL" id="KAJ6445294.1"/>
    </source>
</evidence>
<evidence type="ECO:0000256" key="1">
    <source>
        <dbReference type="SAM" id="MobiDB-lite"/>
    </source>
</evidence>
<evidence type="ECO:0000313" key="3">
    <source>
        <dbReference type="Proteomes" id="UP001163105"/>
    </source>
</evidence>
<comment type="caution">
    <text evidence="2">The sequence shown here is derived from an EMBL/GenBank/DDBJ whole genome shotgun (WGS) entry which is preliminary data.</text>
</comment>
<accession>A0AB34G2C9</accession>
<proteinExistence type="predicted"/>
<organism evidence="2 3">
    <name type="scientific">Purpureocillium lavendulum</name>
    <dbReference type="NCBI Taxonomy" id="1247861"/>
    <lineage>
        <taxon>Eukaryota</taxon>
        <taxon>Fungi</taxon>
        <taxon>Dikarya</taxon>
        <taxon>Ascomycota</taxon>
        <taxon>Pezizomycotina</taxon>
        <taxon>Sordariomycetes</taxon>
        <taxon>Hypocreomycetidae</taxon>
        <taxon>Hypocreales</taxon>
        <taxon>Ophiocordycipitaceae</taxon>
        <taxon>Purpureocillium</taxon>
    </lineage>
</organism>
<dbReference type="EMBL" id="JAQHRD010000001">
    <property type="protein sequence ID" value="KAJ6445294.1"/>
    <property type="molecule type" value="Genomic_DNA"/>
</dbReference>